<evidence type="ECO:0000256" key="1">
    <source>
        <dbReference type="ARBA" id="ARBA00001917"/>
    </source>
</evidence>
<dbReference type="Proteomes" id="UP000032680">
    <property type="component" value="Unassembled WGS sequence"/>
</dbReference>
<sequence>MAAFWSAATERKERRTMTEALPRLFAPATLAGVTLRNRIAMAPLTRQMAEADGTPTAEMVAYYARRARGGAGLIITEGTYPDDGPGCRAYLSQPGIATARHVAAWRPVAEAIHAGGAKAILQLMHGGRVTDPRCLPPGAAPVSASDTQSGGWVLYTDTDAEAKLRGITGPWPKVTFGPARALTVAEIEAIADGFAAGAARAVEAGFDGVEVHGANGYLLYQFIHDATNHRTDAYGGSVENRVRFARLVCERVRQAIGPERIITLRLSQDGVDDFTGAWAGGVATARAIGAALSDCAADALHWSSFAWRDNRDPTSDTPMPAALRAASGKPMIANGGIDQGAEAEAALADGAADLVAVGRPMFANPDWPQMVRAGVPVDLVPFDRSYVIRPPLDHAHADPRATVPPDWPTVW</sequence>
<feature type="domain" description="NADH:flavin oxidoreductase/NADH oxidase N-terminal" evidence="6">
    <location>
        <begin position="24"/>
        <end position="376"/>
    </location>
</feature>
<evidence type="ECO:0000259" key="6">
    <source>
        <dbReference type="Pfam" id="PF00724"/>
    </source>
</evidence>
<dbReference type="InterPro" id="IPR013785">
    <property type="entry name" value="Aldolase_TIM"/>
</dbReference>
<dbReference type="InterPro" id="IPR001155">
    <property type="entry name" value="OxRdtase_FMN_N"/>
</dbReference>
<dbReference type="Gene3D" id="3.20.20.70">
    <property type="entry name" value="Aldolase class I"/>
    <property type="match status" value="1"/>
</dbReference>
<evidence type="ECO:0000313" key="8">
    <source>
        <dbReference type="Proteomes" id="UP000032680"/>
    </source>
</evidence>
<organism evidence="7 8">
    <name type="scientific">Acidisphaera rubrifaciens HS-AP3</name>
    <dbReference type="NCBI Taxonomy" id="1231350"/>
    <lineage>
        <taxon>Bacteria</taxon>
        <taxon>Pseudomonadati</taxon>
        <taxon>Pseudomonadota</taxon>
        <taxon>Alphaproteobacteria</taxon>
        <taxon>Acetobacterales</taxon>
        <taxon>Acetobacteraceae</taxon>
        <taxon>Acidisphaera</taxon>
    </lineage>
</organism>
<evidence type="ECO:0000256" key="2">
    <source>
        <dbReference type="ARBA" id="ARBA00022630"/>
    </source>
</evidence>
<comment type="caution">
    <text evidence="7">The sequence shown here is derived from an EMBL/GenBank/DDBJ whole genome shotgun (WGS) entry which is preliminary data.</text>
</comment>
<evidence type="ECO:0000256" key="3">
    <source>
        <dbReference type="ARBA" id="ARBA00022643"/>
    </source>
</evidence>
<dbReference type="PANTHER" id="PTHR43303">
    <property type="entry name" value="NADPH DEHYDROGENASE C23G7.10C-RELATED"/>
    <property type="match status" value="1"/>
</dbReference>
<dbReference type="Pfam" id="PF00724">
    <property type="entry name" value="Oxidored_FMN"/>
    <property type="match status" value="1"/>
</dbReference>
<dbReference type="InterPro" id="IPR044152">
    <property type="entry name" value="YqjM-like"/>
</dbReference>
<keyword evidence="5" id="KW-0560">Oxidoreductase</keyword>
<dbReference type="EMBL" id="BANB01000603">
    <property type="protein sequence ID" value="GAN78064.1"/>
    <property type="molecule type" value="Genomic_DNA"/>
</dbReference>
<dbReference type="GO" id="GO:0050661">
    <property type="term" value="F:NADP binding"/>
    <property type="evidence" value="ECO:0007669"/>
    <property type="project" value="InterPro"/>
</dbReference>
<keyword evidence="8" id="KW-1185">Reference proteome</keyword>
<keyword evidence="3" id="KW-0288">FMN</keyword>
<accession>A0A0D6PB21</accession>
<keyword evidence="2" id="KW-0285">Flavoprotein</keyword>
<protein>
    <submittedName>
        <fullName evidence="7">NADH:flavin oxidoreductase</fullName>
    </submittedName>
</protein>
<keyword evidence="4" id="KW-0521">NADP</keyword>
<proteinExistence type="predicted"/>
<name>A0A0D6PB21_9PROT</name>
<evidence type="ECO:0000256" key="5">
    <source>
        <dbReference type="ARBA" id="ARBA00023002"/>
    </source>
</evidence>
<gene>
    <name evidence="7" type="ORF">Asru_0603_02</name>
</gene>
<comment type="cofactor">
    <cofactor evidence="1">
        <name>FMN</name>
        <dbReference type="ChEBI" id="CHEBI:58210"/>
    </cofactor>
</comment>
<dbReference type="SUPFAM" id="SSF51395">
    <property type="entry name" value="FMN-linked oxidoreductases"/>
    <property type="match status" value="1"/>
</dbReference>
<reference evidence="7 8" key="1">
    <citation type="submission" date="2012-11" db="EMBL/GenBank/DDBJ databases">
        <title>Whole genome sequence of Acidisphaera rubrifaciens HS-AP3.</title>
        <authorList>
            <person name="Azuma Y."/>
            <person name="Higashiura N."/>
            <person name="Hirakawa H."/>
            <person name="Matsushita K."/>
        </authorList>
    </citation>
    <scope>NUCLEOTIDE SEQUENCE [LARGE SCALE GENOMIC DNA]</scope>
    <source>
        <strain evidence="7 8">HS-AP3</strain>
    </source>
</reference>
<dbReference type="AlphaFoldDB" id="A0A0D6PB21"/>
<evidence type="ECO:0000256" key="4">
    <source>
        <dbReference type="ARBA" id="ARBA00022857"/>
    </source>
</evidence>
<dbReference type="GO" id="GO:0003959">
    <property type="term" value="F:NADPH dehydrogenase activity"/>
    <property type="evidence" value="ECO:0007669"/>
    <property type="project" value="InterPro"/>
</dbReference>
<dbReference type="GO" id="GO:0010181">
    <property type="term" value="F:FMN binding"/>
    <property type="evidence" value="ECO:0007669"/>
    <property type="project" value="InterPro"/>
</dbReference>
<evidence type="ECO:0000313" key="7">
    <source>
        <dbReference type="EMBL" id="GAN78064.1"/>
    </source>
</evidence>
<dbReference type="PANTHER" id="PTHR43303:SF4">
    <property type="entry name" value="NADPH DEHYDROGENASE C23G7.10C-RELATED"/>
    <property type="match status" value="1"/>
</dbReference>